<protein>
    <submittedName>
        <fullName evidence="2">Uncharacterized protein</fullName>
    </submittedName>
</protein>
<evidence type="ECO:0000256" key="1">
    <source>
        <dbReference type="SAM" id="MobiDB-lite"/>
    </source>
</evidence>
<accession>A0ABW2UN61</accession>
<reference evidence="3" key="1">
    <citation type="journal article" date="2019" name="Int. J. Syst. Evol. Microbiol.">
        <title>The Global Catalogue of Microorganisms (GCM) 10K type strain sequencing project: providing services to taxonomists for standard genome sequencing and annotation.</title>
        <authorList>
            <consortium name="The Broad Institute Genomics Platform"/>
            <consortium name="The Broad Institute Genome Sequencing Center for Infectious Disease"/>
            <person name="Wu L."/>
            <person name="Ma J."/>
        </authorList>
    </citation>
    <scope>NUCLEOTIDE SEQUENCE [LARGE SCALE GENOMIC DNA]</scope>
    <source>
        <strain evidence="3">CGMCC 1.12750</strain>
    </source>
</reference>
<evidence type="ECO:0000313" key="2">
    <source>
        <dbReference type="EMBL" id="MFC7706239.1"/>
    </source>
</evidence>
<dbReference type="Proteomes" id="UP001596516">
    <property type="component" value="Unassembled WGS sequence"/>
</dbReference>
<organism evidence="2 3">
    <name type="scientific">Plastorhodobacter daqingensis</name>
    <dbReference type="NCBI Taxonomy" id="1387281"/>
    <lineage>
        <taxon>Bacteria</taxon>
        <taxon>Pseudomonadati</taxon>
        <taxon>Pseudomonadota</taxon>
        <taxon>Alphaproteobacteria</taxon>
        <taxon>Rhodobacterales</taxon>
        <taxon>Paracoccaceae</taxon>
        <taxon>Plastorhodobacter</taxon>
    </lineage>
</organism>
<feature type="region of interest" description="Disordered" evidence="1">
    <location>
        <begin position="106"/>
        <end position="127"/>
    </location>
</feature>
<dbReference type="EMBL" id="JBHTFQ010000016">
    <property type="protein sequence ID" value="MFC7706239.1"/>
    <property type="molecule type" value="Genomic_DNA"/>
</dbReference>
<keyword evidence="3" id="KW-1185">Reference proteome</keyword>
<proteinExistence type="predicted"/>
<name>A0ABW2UN61_9RHOB</name>
<dbReference type="RefSeq" id="WP_377406779.1">
    <property type="nucleotide sequence ID" value="NZ_JBHTFQ010000016.1"/>
</dbReference>
<evidence type="ECO:0000313" key="3">
    <source>
        <dbReference type="Proteomes" id="UP001596516"/>
    </source>
</evidence>
<sequence>MAGHEASLDVCLIAEASSQTVLFLRLGIRHYSDRPSTLPPNDNPCFPFLLEPQFGSEAMDARQEKLVIEVLPPTGREASFEAADQAVRALARIIGRQIAREEFQRAVAREQKAQTSSHATRSADKSP</sequence>
<gene>
    <name evidence="2" type="ORF">ACFQXB_18880</name>
</gene>
<comment type="caution">
    <text evidence="2">The sequence shown here is derived from an EMBL/GenBank/DDBJ whole genome shotgun (WGS) entry which is preliminary data.</text>
</comment>